<accession>A0A5C5X4W5</accession>
<comment type="caution">
    <text evidence="2">The sequence shown here is derived from an EMBL/GenBank/DDBJ whole genome shotgun (WGS) entry which is preliminary data.</text>
</comment>
<sequence>MQARNSRIGLILFWIYLIFYVIFVLLNAFRPETMRATPIEGINLAVLYGFALILSAFLLAILYGLLCRSEPQKEEEGQG</sequence>
<protein>
    <recommendedName>
        <fullName evidence="4">DUF485 domain-containing protein</fullName>
    </recommendedName>
</protein>
<dbReference type="Pfam" id="PF04341">
    <property type="entry name" value="DUF485"/>
    <property type="match status" value="1"/>
</dbReference>
<evidence type="ECO:0000313" key="2">
    <source>
        <dbReference type="EMBL" id="TWT57629.1"/>
    </source>
</evidence>
<evidence type="ECO:0008006" key="4">
    <source>
        <dbReference type="Google" id="ProtNLM"/>
    </source>
</evidence>
<evidence type="ECO:0000313" key="3">
    <source>
        <dbReference type="Proteomes" id="UP000317243"/>
    </source>
</evidence>
<name>A0A5C5X4W5_9PLAN</name>
<feature type="transmembrane region" description="Helical" evidence="1">
    <location>
        <begin position="7"/>
        <end position="26"/>
    </location>
</feature>
<dbReference type="Proteomes" id="UP000317243">
    <property type="component" value="Unassembled WGS sequence"/>
</dbReference>
<feature type="transmembrane region" description="Helical" evidence="1">
    <location>
        <begin position="46"/>
        <end position="66"/>
    </location>
</feature>
<dbReference type="EMBL" id="SIHI01000001">
    <property type="protein sequence ID" value="TWT57629.1"/>
    <property type="molecule type" value="Genomic_DNA"/>
</dbReference>
<keyword evidence="1" id="KW-1133">Transmembrane helix</keyword>
<reference evidence="2 3" key="1">
    <citation type="submission" date="2019-02" db="EMBL/GenBank/DDBJ databases">
        <title>Deep-cultivation of Planctomycetes and their phenomic and genomic characterization uncovers novel biology.</title>
        <authorList>
            <person name="Wiegand S."/>
            <person name="Jogler M."/>
            <person name="Boedeker C."/>
            <person name="Pinto D."/>
            <person name="Vollmers J."/>
            <person name="Rivas-Marin E."/>
            <person name="Kohn T."/>
            <person name="Peeters S.H."/>
            <person name="Heuer A."/>
            <person name="Rast P."/>
            <person name="Oberbeckmann S."/>
            <person name="Bunk B."/>
            <person name="Jeske O."/>
            <person name="Meyerdierks A."/>
            <person name="Storesund J.E."/>
            <person name="Kallscheuer N."/>
            <person name="Luecker S."/>
            <person name="Lage O.M."/>
            <person name="Pohl T."/>
            <person name="Merkel B.J."/>
            <person name="Hornburger P."/>
            <person name="Mueller R.-W."/>
            <person name="Bruemmer F."/>
            <person name="Labrenz M."/>
            <person name="Spormann A.M."/>
            <person name="Op Den Camp H."/>
            <person name="Overmann J."/>
            <person name="Amann R."/>
            <person name="Jetten M.S.M."/>
            <person name="Mascher T."/>
            <person name="Medema M.H."/>
            <person name="Devos D.P."/>
            <person name="Kaster A.-K."/>
            <person name="Ovreas L."/>
            <person name="Rohde M."/>
            <person name="Galperin M.Y."/>
            <person name="Jogler C."/>
        </authorList>
    </citation>
    <scope>NUCLEOTIDE SEQUENCE [LARGE SCALE GENOMIC DNA]</scope>
    <source>
        <strain evidence="2 3">KOR42</strain>
    </source>
</reference>
<keyword evidence="1" id="KW-0812">Transmembrane</keyword>
<keyword evidence="1" id="KW-0472">Membrane</keyword>
<dbReference type="InterPro" id="IPR007436">
    <property type="entry name" value="DUF485"/>
</dbReference>
<keyword evidence="3" id="KW-1185">Reference proteome</keyword>
<dbReference type="AlphaFoldDB" id="A0A5C5X4W5"/>
<organism evidence="2 3">
    <name type="scientific">Thalassoglobus neptunius</name>
    <dbReference type="NCBI Taxonomy" id="1938619"/>
    <lineage>
        <taxon>Bacteria</taxon>
        <taxon>Pseudomonadati</taxon>
        <taxon>Planctomycetota</taxon>
        <taxon>Planctomycetia</taxon>
        <taxon>Planctomycetales</taxon>
        <taxon>Planctomycetaceae</taxon>
        <taxon>Thalassoglobus</taxon>
    </lineage>
</organism>
<proteinExistence type="predicted"/>
<gene>
    <name evidence="2" type="ORF">KOR42_09910</name>
</gene>
<evidence type="ECO:0000256" key="1">
    <source>
        <dbReference type="SAM" id="Phobius"/>
    </source>
</evidence>
<dbReference type="RefSeq" id="WP_197440866.1">
    <property type="nucleotide sequence ID" value="NZ_SIHI01000001.1"/>
</dbReference>